<feature type="domain" description="Fatty acid desaturase" evidence="2">
    <location>
        <begin position="57"/>
        <end position="302"/>
    </location>
</feature>
<keyword evidence="1" id="KW-0812">Transmembrane</keyword>
<sequence length="340" mass="38869">MSISSRPSAEDGSRAWTTRLARYREPVLGRGIFELAVSAAAFLASWIGAWLSLRAAFWPGMLLILPAAGFLVRLFMIQHDCGHGSFFANRRLNDWTGRLIGILTLTPYGYWRRVHNVHHSTTGNLDRRGTGDVWTLTVREYEALPLLGRLRYRLARNPLVLFGLGPIWVFLLSYRLPLGYLRGREMWMSTLATNLAVAALIAGLMMLIGVGPFLAIHLPVMLLAATAGVWLFYVQHQYEDTYWEDQKGWDFHDGALHGSSHYDLPTPLRWLTLNIGMHHIHHLCSRIPSYRLPEVLRDHPELREVGRITLRQSLGCLRLNLWCEQRRRLVSFRQARLAAA</sequence>
<comment type="caution">
    <text evidence="3">The sequence shown here is derived from an EMBL/GenBank/DDBJ whole genome shotgun (WGS) entry which is preliminary data.</text>
</comment>
<keyword evidence="1" id="KW-1133">Transmembrane helix</keyword>
<proteinExistence type="predicted"/>
<dbReference type="AlphaFoldDB" id="A0AAP4D4Y8"/>
<dbReference type="InterPro" id="IPR012171">
    <property type="entry name" value="Fatty_acid_desaturase"/>
</dbReference>
<dbReference type="CDD" id="cd03507">
    <property type="entry name" value="Delta12-FADS-like"/>
    <property type="match status" value="1"/>
</dbReference>
<dbReference type="Proteomes" id="UP001301140">
    <property type="component" value="Unassembled WGS sequence"/>
</dbReference>
<feature type="transmembrane region" description="Helical" evidence="1">
    <location>
        <begin position="154"/>
        <end position="174"/>
    </location>
</feature>
<organism evidence="3 4">
    <name type="scientific">Marinimicrococcus flavescens</name>
    <dbReference type="NCBI Taxonomy" id="3031815"/>
    <lineage>
        <taxon>Bacteria</taxon>
        <taxon>Pseudomonadati</taxon>
        <taxon>Pseudomonadota</taxon>
        <taxon>Alphaproteobacteria</taxon>
        <taxon>Geminicoccales</taxon>
        <taxon>Geminicoccaceae</taxon>
        <taxon>Marinimicrococcus</taxon>
    </lineage>
</organism>
<evidence type="ECO:0000256" key="1">
    <source>
        <dbReference type="SAM" id="Phobius"/>
    </source>
</evidence>
<reference evidence="3 4" key="1">
    <citation type="submission" date="2023-03" db="EMBL/GenBank/DDBJ databases">
        <title>YIM 152171 draft genome.</title>
        <authorList>
            <person name="Yang Z."/>
        </authorList>
    </citation>
    <scope>NUCLEOTIDE SEQUENCE [LARGE SCALE GENOMIC DNA]</scope>
    <source>
        <strain evidence="3 4">YIM 152171</strain>
    </source>
</reference>
<evidence type="ECO:0000313" key="3">
    <source>
        <dbReference type="EMBL" id="MDF1586539.1"/>
    </source>
</evidence>
<protein>
    <submittedName>
        <fullName evidence="3">Fatty acid desaturase</fullName>
    </submittedName>
</protein>
<dbReference type="GO" id="GO:0016020">
    <property type="term" value="C:membrane"/>
    <property type="evidence" value="ECO:0007669"/>
    <property type="project" value="TreeGrafter"/>
</dbReference>
<evidence type="ECO:0000313" key="4">
    <source>
        <dbReference type="Proteomes" id="UP001301140"/>
    </source>
</evidence>
<dbReference type="RefSeq" id="WP_327788954.1">
    <property type="nucleotide sequence ID" value="NZ_JARGEQ010000091.1"/>
</dbReference>
<dbReference type="GO" id="GO:0016717">
    <property type="term" value="F:oxidoreductase activity, acting on paired donors, with oxidation of a pair of donors resulting in the reduction of molecular oxygen to two molecules of water"/>
    <property type="evidence" value="ECO:0007669"/>
    <property type="project" value="TreeGrafter"/>
</dbReference>
<name>A0AAP4D4Y8_9PROT</name>
<feature type="transmembrane region" description="Helical" evidence="1">
    <location>
        <begin position="186"/>
        <end position="208"/>
    </location>
</feature>
<dbReference type="InterPro" id="IPR005804">
    <property type="entry name" value="FA_desaturase_dom"/>
</dbReference>
<dbReference type="PANTHER" id="PTHR19353:SF73">
    <property type="entry name" value="FATTY ACID DESATURASE"/>
    <property type="match status" value="1"/>
</dbReference>
<dbReference type="Pfam" id="PF00487">
    <property type="entry name" value="FA_desaturase"/>
    <property type="match status" value="1"/>
</dbReference>
<gene>
    <name evidence="3" type="ORF">PZ740_09095</name>
</gene>
<dbReference type="EMBL" id="JARGEQ010000091">
    <property type="protein sequence ID" value="MDF1586539.1"/>
    <property type="molecule type" value="Genomic_DNA"/>
</dbReference>
<feature type="transmembrane region" description="Helical" evidence="1">
    <location>
        <begin position="57"/>
        <end position="75"/>
    </location>
</feature>
<feature type="transmembrane region" description="Helical" evidence="1">
    <location>
        <begin position="32"/>
        <end position="51"/>
    </location>
</feature>
<evidence type="ECO:0000259" key="2">
    <source>
        <dbReference type="Pfam" id="PF00487"/>
    </source>
</evidence>
<dbReference type="PANTHER" id="PTHR19353">
    <property type="entry name" value="FATTY ACID DESATURASE 2"/>
    <property type="match status" value="1"/>
</dbReference>
<accession>A0AAP4D4Y8</accession>
<keyword evidence="1" id="KW-0472">Membrane</keyword>
<keyword evidence="4" id="KW-1185">Reference proteome</keyword>
<dbReference type="GO" id="GO:0006629">
    <property type="term" value="P:lipid metabolic process"/>
    <property type="evidence" value="ECO:0007669"/>
    <property type="project" value="InterPro"/>
</dbReference>